<dbReference type="EMBL" id="AQHF01000026">
    <property type="protein sequence ID" value="MBE0347724.1"/>
    <property type="molecule type" value="Genomic_DNA"/>
</dbReference>
<dbReference type="RefSeq" id="WP_147389127.1">
    <property type="nucleotide sequence ID" value="NZ_AQHF01000026.1"/>
</dbReference>
<keyword evidence="3" id="KW-1185">Reference proteome</keyword>
<gene>
    <name evidence="2" type="ORF">PPEP_a2250</name>
</gene>
<protein>
    <recommendedName>
        <fullName evidence="4">PpiC domain-containing protein</fullName>
    </recommendedName>
</protein>
<comment type="caution">
    <text evidence="2">The sequence shown here is derived from an EMBL/GenBank/DDBJ whole genome shotgun (WGS) entry which is preliminary data.</text>
</comment>
<proteinExistence type="predicted"/>
<feature type="signal peptide" evidence="1">
    <location>
        <begin position="1"/>
        <end position="18"/>
    </location>
</feature>
<evidence type="ECO:0000313" key="3">
    <source>
        <dbReference type="Proteomes" id="UP000660708"/>
    </source>
</evidence>
<evidence type="ECO:0000313" key="2">
    <source>
        <dbReference type="EMBL" id="MBE0347724.1"/>
    </source>
</evidence>
<keyword evidence="1" id="KW-0732">Signal</keyword>
<reference evidence="2 3" key="1">
    <citation type="submission" date="2015-06" db="EMBL/GenBank/DDBJ databases">
        <title>Genome sequence of Pseudoalteromonas peptidolytica.</title>
        <authorList>
            <person name="Xie B.-B."/>
            <person name="Rong J.-C."/>
            <person name="Qin Q.-L."/>
            <person name="Zhang Y.-Z."/>
        </authorList>
    </citation>
    <scope>NUCLEOTIDE SEQUENCE [LARGE SCALE GENOMIC DNA]</scope>
    <source>
        <strain evidence="2 3">F12-50-A1</strain>
    </source>
</reference>
<evidence type="ECO:0008006" key="4">
    <source>
        <dbReference type="Google" id="ProtNLM"/>
    </source>
</evidence>
<organism evidence="2 3">
    <name type="scientific">Pseudoalteromonas peptidolytica F12-50-A1</name>
    <dbReference type="NCBI Taxonomy" id="1315280"/>
    <lineage>
        <taxon>Bacteria</taxon>
        <taxon>Pseudomonadati</taxon>
        <taxon>Pseudomonadota</taxon>
        <taxon>Gammaproteobacteria</taxon>
        <taxon>Alteromonadales</taxon>
        <taxon>Pseudoalteromonadaceae</taxon>
        <taxon>Pseudoalteromonas</taxon>
    </lineage>
</organism>
<dbReference type="AlphaFoldDB" id="A0A8I0MXE5"/>
<evidence type="ECO:0000256" key="1">
    <source>
        <dbReference type="SAM" id="SignalP"/>
    </source>
</evidence>
<feature type="chain" id="PRO_5034215563" description="PpiC domain-containing protein" evidence="1">
    <location>
        <begin position="19"/>
        <end position="392"/>
    </location>
</feature>
<accession>A0A8I0MXE5</accession>
<name>A0A8I0MXE5_9GAMM</name>
<sequence>MRFVLLFLVSNFCLPSFASPTLPPTLLPLIHKLYLEQGREFTLQQTETQLLENQFLLWQAKRFNPSILDRQSSVGFSTEYHIDKFLAAALLDWFTELKKIKKQSNPLPIDSSQIKALLGTYPADGQYTTEQLLKWKQIKLINSSAFSLEQVMLSLSMQNRFKLHQGDIKLLRAIVEQRLYQQALFSQARAHLKQHNLNLSQLRQVVAGELLRPSMLAYLGVKEEMHGATSEYVEALRAEIPMQAVASYYAKHKDRFRYIQQVDAIAAKFKSKRDAEQFSAYTKANSWQKAIDKFSPSLVWKSAPKPLTRQSEPKWETQLAFSNKHGQMTHSIRTPTGQWLVLFSTSPVYGYYDINSETVRYQALLALTQSFAKSKFEQDYQQWKRTNNGTIL</sequence>
<dbReference type="Proteomes" id="UP000660708">
    <property type="component" value="Unassembled WGS sequence"/>
</dbReference>